<dbReference type="Proteomes" id="UP000184520">
    <property type="component" value="Unassembled WGS sequence"/>
</dbReference>
<evidence type="ECO:0000313" key="3">
    <source>
        <dbReference type="Proteomes" id="UP000184520"/>
    </source>
</evidence>
<keyword evidence="1" id="KW-0812">Transmembrane</keyword>
<dbReference type="STRING" id="634436.SAMN05216361_1503"/>
<proteinExistence type="predicted"/>
<keyword evidence="1" id="KW-0472">Membrane</keyword>
<reference evidence="3" key="1">
    <citation type="submission" date="2016-11" db="EMBL/GenBank/DDBJ databases">
        <authorList>
            <person name="Varghese N."/>
            <person name="Submissions S."/>
        </authorList>
    </citation>
    <scope>NUCLEOTIDE SEQUENCE [LARGE SCALE GENOMIC DNA]</scope>
    <source>
        <strain evidence="3">CGMCC 1.8995</strain>
    </source>
</reference>
<organism evidence="2 3">
    <name type="scientific">Marisediminitalea aggregata</name>
    <dbReference type="NCBI Taxonomy" id="634436"/>
    <lineage>
        <taxon>Bacteria</taxon>
        <taxon>Pseudomonadati</taxon>
        <taxon>Pseudomonadota</taxon>
        <taxon>Gammaproteobacteria</taxon>
        <taxon>Alteromonadales</taxon>
        <taxon>Alteromonadaceae</taxon>
        <taxon>Marisediminitalea</taxon>
    </lineage>
</organism>
<gene>
    <name evidence="2" type="ORF">SAMN05216361_1503</name>
</gene>
<evidence type="ECO:0000256" key="1">
    <source>
        <dbReference type="SAM" id="Phobius"/>
    </source>
</evidence>
<name>A0A1M5HJZ4_9ALTE</name>
<sequence>MGSTIYLILIYILNFMISLQYKYKHVLLNAKMCLVSYLNRLYPYDTVTKCLIRVEYEIKNTYSLKGLNPNEIEL</sequence>
<protein>
    <submittedName>
        <fullName evidence="2">Uncharacterized protein</fullName>
    </submittedName>
</protein>
<feature type="transmembrane region" description="Helical" evidence="1">
    <location>
        <begin position="6"/>
        <end position="23"/>
    </location>
</feature>
<evidence type="ECO:0000313" key="2">
    <source>
        <dbReference type="EMBL" id="SHG16255.1"/>
    </source>
</evidence>
<keyword evidence="1" id="KW-1133">Transmembrane helix</keyword>
<keyword evidence="3" id="KW-1185">Reference proteome</keyword>
<accession>A0A1M5HJZ4</accession>
<dbReference type="EMBL" id="FQWD01000002">
    <property type="protein sequence ID" value="SHG16255.1"/>
    <property type="molecule type" value="Genomic_DNA"/>
</dbReference>
<dbReference type="AlphaFoldDB" id="A0A1M5HJZ4"/>